<dbReference type="Proteomes" id="UP000886339">
    <property type="component" value="Unassembled WGS sequence"/>
</dbReference>
<keyword evidence="6 8" id="KW-0449">Lipoprotein</keyword>
<evidence type="ECO:0000256" key="4">
    <source>
        <dbReference type="ARBA" id="ARBA00023136"/>
    </source>
</evidence>
<dbReference type="EMBL" id="DRLF01000027">
    <property type="protein sequence ID" value="HEC05363.1"/>
    <property type="molecule type" value="Genomic_DNA"/>
</dbReference>
<evidence type="ECO:0000256" key="5">
    <source>
        <dbReference type="ARBA" id="ARBA00023139"/>
    </source>
</evidence>
<protein>
    <submittedName>
        <fullName evidence="8">Entericidin A/B family lipoprotein</fullName>
    </submittedName>
</protein>
<name>A0A831RWD7_9GAMM</name>
<keyword evidence="3 7" id="KW-0732">Signal</keyword>
<keyword evidence="4" id="KW-0472">Membrane</keyword>
<evidence type="ECO:0000313" key="8">
    <source>
        <dbReference type="EMBL" id="HEC05363.1"/>
    </source>
</evidence>
<feature type="chain" id="PRO_5032460636" evidence="7">
    <location>
        <begin position="20"/>
        <end position="47"/>
    </location>
</feature>
<sequence>MKKKIVSALTLILSLSLLGITGCSTVEGLGKDIQKGGEAIEKTAKKY</sequence>
<comment type="similarity">
    <text evidence="1">Belongs to the EcnA/EcnB lipoprotein family.</text>
</comment>
<dbReference type="InterPro" id="IPR012556">
    <property type="entry name" value="Entericidin"/>
</dbReference>
<dbReference type="PROSITE" id="PS51257">
    <property type="entry name" value="PROKAR_LIPOPROTEIN"/>
    <property type="match status" value="1"/>
</dbReference>
<dbReference type="GO" id="GO:0016020">
    <property type="term" value="C:membrane"/>
    <property type="evidence" value="ECO:0007669"/>
    <property type="project" value="InterPro"/>
</dbReference>
<organism evidence="8">
    <name type="scientific">Thiolapillus brandeum</name>
    <dbReference type="NCBI Taxonomy" id="1076588"/>
    <lineage>
        <taxon>Bacteria</taxon>
        <taxon>Pseudomonadati</taxon>
        <taxon>Pseudomonadota</taxon>
        <taxon>Gammaproteobacteria</taxon>
        <taxon>Chromatiales</taxon>
        <taxon>Sedimenticolaceae</taxon>
        <taxon>Thiolapillus</taxon>
    </lineage>
</organism>
<dbReference type="AlphaFoldDB" id="A0A831RWD7"/>
<accession>A0A831RWD7</accession>
<dbReference type="Pfam" id="PF08085">
    <property type="entry name" value="Entericidin"/>
    <property type="match status" value="1"/>
</dbReference>
<gene>
    <name evidence="8" type="ORF">ENJ12_00795</name>
</gene>
<dbReference type="GO" id="GO:0009636">
    <property type="term" value="P:response to toxic substance"/>
    <property type="evidence" value="ECO:0007669"/>
    <property type="project" value="InterPro"/>
</dbReference>
<comment type="caution">
    <text evidence="8">The sequence shown here is derived from an EMBL/GenBank/DDBJ whole genome shotgun (WGS) entry which is preliminary data.</text>
</comment>
<evidence type="ECO:0000256" key="6">
    <source>
        <dbReference type="ARBA" id="ARBA00023288"/>
    </source>
</evidence>
<reference evidence="8" key="1">
    <citation type="journal article" date="2020" name="mSystems">
        <title>Genome- and Community-Level Interaction Insights into Carbon Utilization and Element Cycling Functions of Hydrothermarchaeota in Hydrothermal Sediment.</title>
        <authorList>
            <person name="Zhou Z."/>
            <person name="Liu Y."/>
            <person name="Xu W."/>
            <person name="Pan J."/>
            <person name="Luo Z.H."/>
            <person name="Li M."/>
        </authorList>
    </citation>
    <scope>NUCLEOTIDE SEQUENCE [LARGE SCALE GENOMIC DNA]</scope>
    <source>
        <strain evidence="8">HyVt-458</strain>
    </source>
</reference>
<evidence type="ECO:0000256" key="2">
    <source>
        <dbReference type="ARBA" id="ARBA00022475"/>
    </source>
</evidence>
<evidence type="ECO:0000256" key="7">
    <source>
        <dbReference type="SAM" id="SignalP"/>
    </source>
</evidence>
<evidence type="ECO:0000256" key="1">
    <source>
        <dbReference type="ARBA" id="ARBA00010296"/>
    </source>
</evidence>
<proteinExistence type="inferred from homology"/>
<keyword evidence="2" id="KW-1003">Cell membrane</keyword>
<evidence type="ECO:0000256" key="3">
    <source>
        <dbReference type="ARBA" id="ARBA00022729"/>
    </source>
</evidence>
<keyword evidence="5" id="KW-0564">Palmitate</keyword>
<feature type="signal peptide" evidence="7">
    <location>
        <begin position="1"/>
        <end position="19"/>
    </location>
</feature>